<sequence>MKINLGCGRDYRPGWLNVDFFDAAQPDQVVDLERTPWPLDNDCAEFILMKHVLEHLGKDTQSFLSIMSELYRIAKPDALIEIHVSHPMHADYTSDPSRVRPITPEMLQCFDLALVERWQAASLPRTPLAKYIGVDFETTAVEYFLDPYWIDRIAKGEITQEAVAQKARSEANVVQWMRIVLRARKPFRHGRSLDHLGAVCLERRGGLGDVLMLLGAAHALKAMTGKPIFLLTDPAFRDLASGCPHLEGVVTDAAEVAALHERFQHQGGMHCADLGAAKFGISGRHQIDAYLEYFGLTAPPHLKEIVLQPDADGIACTAVSALPPIAPGKKRVLVHAAQGDPNRTWPAIRWSALCERLVEDGHQVILIGDTGTIPGRGAHAISVPGTHVLVDQLSTVQTLGLMRVSDVLVTTDSGPVQLAAATSIHIVGLYSVVAPENRLPFREGRAGARSTGLKPVCADSPCYRHLLSDDALRRANTSDPARLFSHWCVAERKFACMNHEIGVDSVYGAIAHIESCPA</sequence>
<accession>A0ABQ4Q5L6</accession>
<keyword evidence="1" id="KW-0328">Glycosyltransferase</keyword>
<dbReference type="Gene3D" id="3.40.50.150">
    <property type="entry name" value="Vaccinia Virus protein VP39"/>
    <property type="match status" value="1"/>
</dbReference>
<dbReference type="Proteomes" id="UP000887222">
    <property type="component" value="Unassembled WGS sequence"/>
</dbReference>
<comment type="caution">
    <text evidence="3">The sequence shown here is derived from an EMBL/GenBank/DDBJ whole genome shotgun (WGS) entry which is preliminary data.</text>
</comment>
<name>A0ABQ4Q5L6_9BURK</name>
<dbReference type="SUPFAM" id="SSF53756">
    <property type="entry name" value="UDP-Glycosyltransferase/glycogen phosphorylase"/>
    <property type="match status" value="1"/>
</dbReference>
<evidence type="ECO:0000256" key="1">
    <source>
        <dbReference type="ARBA" id="ARBA00022676"/>
    </source>
</evidence>
<dbReference type="Pfam" id="PF01075">
    <property type="entry name" value="Glyco_transf_9"/>
    <property type="match status" value="1"/>
</dbReference>
<dbReference type="Gene3D" id="3.40.50.2000">
    <property type="entry name" value="Glycogen Phosphorylase B"/>
    <property type="match status" value="1"/>
</dbReference>
<dbReference type="InterPro" id="IPR002201">
    <property type="entry name" value="Glyco_trans_9"/>
</dbReference>
<keyword evidence="4" id="KW-1185">Reference proteome</keyword>
<evidence type="ECO:0000256" key="2">
    <source>
        <dbReference type="ARBA" id="ARBA00022679"/>
    </source>
</evidence>
<evidence type="ECO:0008006" key="5">
    <source>
        <dbReference type="Google" id="ProtNLM"/>
    </source>
</evidence>
<keyword evidence="2" id="KW-0808">Transferase</keyword>
<dbReference type="PANTHER" id="PTHR30160">
    <property type="entry name" value="TETRAACYLDISACCHARIDE 4'-KINASE-RELATED"/>
    <property type="match status" value="1"/>
</dbReference>
<gene>
    <name evidence="3" type="ORF">NCCP691_20230</name>
</gene>
<reference evidence="3 4" key="1">
    <citation type="journal article" date="2022" name="Int. J. Syst. Evol. Microbiol.">
        <title>Noviherbaspirillum aridicola sp. nov., isolated from an arid soil in Pakistan.</title>
        <authorList>
            <person name="Khan I.U."/>
            <person name="Saqib M."/>
            <person name="Amin A."/>
            <person name="Hussain F."/>
            <person name="Li L."/>
            <person name="Liu Y.H."/>
            <person name="Fang B.Z."/>
            <person name="Ahmed I."/>
            <person name="Li W.J."/>
        </authorList>
    </citation>
    <scope>NUCLEOTIDE SEQUENCE [LARGE SCALE GENOMIC DNA]</scope>
    <source>
        <strain evidence="3 4">NCCP-691</strain>
    </source>
</reference>
<dbReference type="InterPro" id="IPR051199">
    <property type="entry name" value="LPS_LOS_Heptosyltrfase"/>
</dbReference>
<dbReference type="InterPro" id="IPR029063">
    <property type="entry name" value="SAM-dependent_MTases_sf"/>
</dbReference>
<organism evidence="3 4">
    <name type="scientific">Noviherbaspirillum aridicola</name>
    <dbReference type="NCBI Taxonomy" id="2849687"/>
    <lineage>
        <taxon>Bacteria</taxon>
        <taxon>Pseudomonadati</taxon>
        <taxon>Pseudomonadota</taxon>
        <taxon>Betaproteobacteria</taxon>
        <taxon>Burkholderiales</taxon>
        <taxon>Oxalobacteraceae</taxon>
        <taxon>Noviherbaspirillum</taxon>
    </lineage>
</organism>
<evidence type="ECO:0000313" key="4">
    <source>
        <dbReference type="Proteomes" id="UP000887222"/>
    </source>
</evidence>
<dbReference type="CDD" id="cd03789">
    <property type="entry name" value="GT9_LPS_heptosyltransferase"/>
    <property type="match status" value="1"/>
</dbReference>
<protein>
    <recommendedName>
        <fullName evidence="5">Methyltransferase family protein</fullName>
    </recommendedName>
</protein>
<dbReference type="SUPFAM" id="SSF53335">
    <property type="entry name" value="S-adenosyl-L-methionine-dependent methyltransferases"/>
    <property type="match status" value="1"/>
</dbReference>
<dbReference type="EMBL" id="BPMK01000008">
    <property type="protein sequence ID" value="GIZ52009.1"/>
    <property type="molecule type" value="Genomic_DNA"/>
</dbReference>
<evidence type="ECO:0000313" key="3">
    <source>
        <dbReference type="EMBL" id="GIZ52009.1"/>
    </source>
</evidence>
<proteinExistence type="predicted"/>
<dbReference type="RefSeq" id="WP_220808177.1">
    <property type="nucleotide sequence ID" value="NZ_BPMK01000008.1"/>
</dbReference>